<keyword evidence="3" id="KW-1185">Reference proteome</keyword>
<gene>
    <name evidence="2" type="ORF">IQ247_04250</name>
</gene>
<dbReference type="AlphaFoldDB" id="A0A8J7F5V8"/>
<protein>
    <submittedName>
        <fullName evidence="2">CopG family transcriptional regulator</fullName>
    </submittedName>
</protein>
<dbReference type="InterPro" id="IPR002145">
    <property type="entry name" value="CopG"/>
</dbReference>
<evidence type="ECO:0000313" key="3">
    <source>
        <dbReference type="Proteomes" id="UP000620559"/>
    </source>
</evidence>
<dbReference type="Pfam" id="PF01402">
    <property type="entry name" value="RHH_1"/>
    <property type="match status" value="1"/>
</dbReference>
<proteinExistence type="predicted"/>
<dbReference type="CDD" id="cd21631">
    <property type="entry name" value="RHH_CopG_NikR-like"/>
    <property type="match status" value="1"/>
</dbReference>
<feature type="domain" description="Ribbon-helix-helix protein CopG" evidence="1">
    <location>
        <begin position="5"/>
        <end position="40"/>
    </location>
</feature>
<evidence type="ECO:0000259" key="1">
    <source>
        <dbReference type="Pfam" id="PF01402"/>
    </source>
</evidence>
<sequence length="43" mass="5072">MKKKQTPVYLDDFEKEKLKKIAQEWGISQSAAMKRLIREYNAG</sequence>
<dbReference type="EMBL" id="JADEWL010000009">
    <property type="protein sequence ID" value="MBE9211939.1"/>
    <property type="molecule type" value="Genomic_DNA"/>
</dbReference>
<name>A0A8J7F5V8_9CYAN</name>
<evidence type="ECO:0000313" key="2">
    <source>
        <dbReference type="EMBL" id="MBE9211939.1"/>
    </source>
</evidence>
<dbReference type="RefSeq" id="WP_193917405.1">
    <property type="nucleotide sequence ID" value="NZ_JADEWL010000009.1"/>
</dbReference>
<dbReference type="GO" id="GO:0006355">
    <property type="term" value="P:regulation of DNA-templated transcription"/>
    <property type="evidence" value="ECO:0007669"/>
    <property type="project" value="InterPro"/>
</dbReference>
<accession>A0A8J7F5V8</accession>
<reference evidence="2" key="1">
    <citation type="submission" date="2020-10" db="EMBL/GenBank/DDBJ databases">
        <authorList>
            <person name="Castelo-Branco R."/>
            <person name="Eusebio N."/>
            <person name="Adriana R."/>
            <person name="Vieira A."/>
            <person name="Brugerolle De Fraissinette N."/>
            <person name="Rezende De Castro R."/>
            <person name="Schneider M.P."/>
            <person name="Vasconcelos V."/>
            <person name="Leao P.N."/>
        </authorList>
    </citation>
    <scope>NUCLEOTIDE SEQUENCE</scope>
    <source>
        <strain evidence="2">LEGE 06105</strain>
    </source>
</reference>
<comment type="caution">
    <text evidence="2">The sequence shown here is derived from an EMBL/GenBank/DDBJ whole genome shotgun (WGS) entry which is preliminary data.</text>
</comment>
<organism evidence="2 3">
    <name type="scientific">Plectonema cf. radiosum LEGE 06105</name>
    <dbReference type="NCBI Taxonomy" id="945769"/>
    <lineage>
        <taxon>Bacteria</taxon>
        <taxon>Bacillati</taxon>
        <taxon>Cyanobacteriota</taxon>
        <taxon>Cyanophyceae</taxon>
        <taxon>Oscillatoriophycideae</taxon>
        <taxon>Oscillatoriales</taxon>
        <taxon>Microcoleaceae</taxon>
        <taxon>Plectonema</taxon>
    </lineage>
</organism>
<dbReference type="Proteomes" id="UP000620559">
    <property type="component" value="Unassembled WGS sequence"/>
</dbReference>